<proteinExistence type="predicted"/>
<dbReference type="eggNOG" id="ENOG50338UP">
    <property type="taxonomic scope" value="Bacteria"/>
</dbReference>
<accession>V6Z2K1</accession>
<reference evidence="3 4" key="1">
    <citation type="submission" date="2013-05" db="EMBL/GenBank/DDBJ databases">
        <authorList>
            <person name="Richards V.P."/>
            <person name="Durkin S.A.S."/>
            <person name="Kim M."/>
            <person name="Pavinski Bitar P.D."/>
            <person name="Stanhope M.J."/>
            <person name="Town C.D."/>
            <person name="Venter J.C."/>
        </authorList>
    </citation>
    <scope>NUCLEOTIDE SEQUENCE [LARGE SCALE GENOMIC DNA]</scope>
    <source>
        <strain evidence="3 4">LMG 14747</strain>
    </source>
</reference>
<feature type="chain" id="PRO_5038791492" description="DUF4352 domain-containing protein" evidence="2">
    <location>
        <begin position="20"/>
        <end position="175"/>
    </location>
</feature>
<protein>
    <recommendedName>
        <fullName evidence="5">DUF4352 domain-containing protein</fullName>
    </recommendedName>
</protein>
<keyword evidence="2" id="KW-0732">Signal</keyword>
<dbReference type="PROSITE" id="PS51257">
    <property type="entry name" value="PROKAR_LIPOPROTEIN"/>
    <property type="match status" value="1"/>
</dbReference>
<dbReference type="Proteomes" id="UP000018482">
    <property type="component" value="Unassembled WGS sequence"/>
</dbReference>
<feature type="region of interest" description="Disordered" evidence="1">
    <location>
        <begin position="23"/>
        <end position="47"/>
    </location>
</feature>
<name>V6Z2K1_STRAG</name>
<dbReference type="EMBL" id="ANQC01000116">
    <property type="protein sequence ID" value="ESV55122.1"/>
    <property type="molecule type" value="Genomic_DNA"/>
</dbReference>
<evidence type="ECO:0008006" key="5">
    <source>
        <dbReference type="Google" id="ProtNLM"/>
    </source>
</evidence>
<comment type="caution">
    <text evidence="3">The sequence shown here is derived from an EMBL/GenBank/DDBJ whole genome shotgun (WGS) entry which is preliminary data.</text>
</comment>
<evidence type="ECO:0000256" key="1">
    <source>
        <dbReference type="SAM" id="MobiDB-lite"/>
    </source>
</evidence>
<dbReference type="AlphaFoldDB" id="V6Z2K1"/>
<evidence type="ECO:0000313" key="4">
    <source>
        <dbReference type="Proteomes" id="UP000018482"/>
    </source>
</evidence>
<organism evidence="3 4">
    <name type="scientific">Streptococcus agalactiae LMG 14747</name>
    <dbReference type="NCBI Taxonomy" id="1154860"/>
    <lineage>
        <taxon>Bacteria</taxon>
        <taxon>Bacillati</taxon>
        <taxon>Bacillota</taxon>
        <taxon>Bacilli</taxon>
        <taxon>Lactobacillales</taxon>
        <taxon>Streptococcaceae</taxon>
        <taxon>Streptococcus</taxon>
    </lineage>
</organism>
<gene>
    <name evidence="3" type="ORF">SAG0136_07870</name>
</gene>
<sequence>MKKLLSLGLISLSALVLVACSGGETTDESSSKSEEKTEVSATKKETTNEEKTYKVGDVITFNDGSELKITDAAFTDYRNEFEDAQPEKVLEIKYNFANNGEDDYVLGSDIELYVDGKKMETYPVENVTFETVSSGRSFENAVAGFGVNGSGAMELEIKPLFSFDNEKYIIKLDLQ</sequence>
<feature type="compositionally biased region" description="Basic and acidic residues" evidence="1">
    <location>
        <begin position="29"/>
        <end position="47"/>
    </location>
</feature>
<feature type="signal peptide" evidence="2">
    <location>
        <begin position="1"/>
        <end position="19"/>
    </location>
</feature>
<evidence type="ECO:0000256" key="2">
    <source>
        <dbReference type="SAM" id="SignalP"/>
    </source>
</evidence>
<evidence type="ECO:0000313" key="3">
    <source>
        <dbReference type="EMBL" id="ESV55122.1"/>
    </source>
</evidence>